<comment type="caution">
    <text evidence="1">The sequence shown here is derived from an EMBL/GenBank/DDBJ whole genome shotgun (WGS) entry which is preliminary data.</text>
</comment>
<dbReference type="AlphaFoldDB" id="A0A8B6D0E0"/>
<name>A0A8B6D0E0_MYTGA</name>
<evidence type="ECO:0000313" key="2">
    <source>
        <dbReference type="Proteomes" id="UP000596742"/>
    </source>
</evidence>
<keyword evidence="2" id="KW-1185">Reference proteome</keyword>
<dbReference type="OrthoDB" id="6135193at2759"/>
<sequence>MKQLFLYALSKKGTYCVRAPNTLCSESIFSTMKEMDPWGQGVLTKEGVEKHISDFTSITAMKMKNDKPFFIRTKKDAAYPSVSTENDISVDDPLNCFCRTNGWIRCIIPKDHFLTPKQEQDEEEKSNHSSSPI</sequence>
<dbReference type="EMBL" id="UYJE01002617">
    <property type="protein sequence ID" value="VDI12334.1"/>
    <property type="molecule type" value="Genomic_DNA"/>
</dbReference>
<gene>
    <name evidence="1" type="ORF">MGAL_10B024889</name>
</gene>
<protein>
    <submittedName>
        <fullName evidence="1">Uncharacterized protein</fullName>
    </submittedName>
</protein>
<dbReference type="Proteomes" id="UP000596742">
    <property type="component" value="Unassembled WGS sequence"/>
</dbReference>
<reference evidence="1" key="1">
    <citation type="submission" date="2018-11" db="EMBL/GenBank/DDBJ databases">
        <authorList>
            <person name="Alioto T."/>
            <person name="Alioto T."/>
        </authorList>
    </citation>
    <scope>NUCLEOTIDE SEQUENCE</scope>
</reference>
<proteinExistence type="predicted"/>
<organism evidence="1 2">
    <name type="scientific">Mytilus galloprovincialis</name>
    <name type="common">Mediterranean mussel</name>
    <dbReference type="NCBI Taxonomy" id="29158"/>
    <lineage>
        <taxon>Eukaryota</taxon>
        <taxon>Metazoa</taxon>
        <taxon>Spiralia</taxon>
        <taxon>Lophotrochozoa</taxon>
        <taxon>Mollusca</taxon>
        <taxon>Bivalvia</taxon>
        <taxon>Autobranchia</taxon>
        <taxon>Pteriomorphia</taxon>
        <taxon>Mytilida</taxon>
        <taxon>Mytiloidea</taxon>
        <taxon>Mytilidae</taxon>
        <taxon>Mytilinae</taxon>
        <taxon>Mytilus</taxon>
    </lineage>
</organism>
<accession>A0A8B6D0E0</accession>
<evidence type="ECO:0000313" key="1">
    <source>
        <dbReference type="EMBL" id="VDI12334.1"/>
    </source>
</evidence>